<evidence type="ECO:0000256" key="3">
    <source>
        <dbReference type="ARBA" id="ARBA00022692"/>
    </source>
</evidence>
<protein>
    <submittedName>
        <fullName evidence="7">Branched-chain amino acid ABC transporter permease</fullName>
    </submittedName>
</protein>
<dbReference type="CDD" id="cd06581">
    <property type="entry name" value="TM_PBP1_LivM_like"/>
    <property type="match status" value="1"/>
</dbReference>
<evidence type="ECO:0000313" key="7">
    <source>
        <dbReference type="EMBL" id="QCO56447.1"/>
    </source>
</evidence>
<sequence>MLIGGVIFALLLAMPFVMPLLGAGYLAGLIIKAMLMAIAALSLELLIGYGGLVSLGHAAFIGVGAYAGAIALESGIENILVLLAITLVVTGVVALITGVLALRTTGIYFLMITLAFGQMIYFTLTSLAAYGGDDGLTLWTLGTFFGSDIVQNDGGLYFVVLGVLFLTWWGVFRISRSRFGRVLRAARDNPARAEVMGYSVNRYRLVAYVVAALIAGVSGLLMMQHAEFVSPAIATWQHSGDLIVVLVLGGLATRNGAILGAFFVVIIEEVLGSFFTEWRLIYGPLLVLMVLFAKGGISDLLVPRQTQGKTP</sequence>
<evidence type="ECO:0000256" key="1">
    <source>
        <dbReference type="ARBA" id="ARBA00004651"/>
    </source>
</evidence>
<evidence type="ECO:0000256" key="5">
    <source>
        <dbReference type="ARBA" id="ARBA00023136"/>
    </source>
</evidence>
<evidence type="ECO:0000313" key="8">
    <source>
        <dbReference type="Proteomes" id="UP000298631"/>
    </source>
</evidence>
<proteinExistence type="predicted"/>
<dbReference type="PANTHER" id="PTHR30482:SF17">
    <property type="entry name" value="ABC TRANSPORTER ATP-BINDING PROTEIN"/>
    <property type="match status" value="1"/>
</dbReference>
<dbReference type="EMBL" id="CP039964">
    <property type="protein sequence ID" value="QCO56447.1"/>
    <property type="molecule type" value="Genomic_DNA"/>
</dbReference>
<feature type="transmembrane region" description="Helical" evidence="6">
    <location>
        <begin position="279"/>
        <end position="297"/>
    </location>
</feature>
<feature type="transmembrane region" description="Helical" evidence="6">
    <location>
        <begin position="107"/>
        <end position="130"/>
    </location>
</feature>
<dbReference type="AlphaFoldDB" id="A0A4P8EHP9"/>
<dbReference type="InterPro" id="IPR043428">
    <property type="entry name" value="LivM-like"/>
</dbReference>
<evidence type="ECO:0000256" key="4">
    <source>
        <dbReference type="ARBA" id="ARBA00022989"/>
    </source>
</evidence>
<dbReference type="KEGG" id="pseb:EOK75_00145"/>
<keyword evidence="8" id="KW-1185">Reference proteome</keyword>
<feature type="transmembrane region" description="Helical" evidence="6">
    <location>
        <begin position="79"/>
        <end position="100"/>
    </location>
</feature>
<feature type="transmembrane region" description="Helical" evidence="6">
    <location>
        <begin position="43"/>
        <end position="67"/>
    </location>
</feature>
<dbReference type="InterPro" id="IPR001851">
    <property type="entry name" value="ABC_transp_permease"/>
</dbReference>
<dbReference type="PANTHER" id="PTHR30482">
    <property type="entry name" value="HIGH-AFFINITY BRANCHED-CHAIN AMINO ACID TRANSPORT SYSTEM PERMEASE"/>
    <property type="match status" value="1"/>
</dbReference>
<evidence type="ECO:0000256" key="2">
    <source>
        <dbReference type="ARBA" id="ARBA00022475"/>
    </source>
</evidence>
<dbReference type="GO" id="GO:0015658">
    <property type="term" value="F:branched-chain amino acid transmembrane transporter activity"/>
    <property type="evidence" value="ECO:0007669"/>
    <property type="project" value="InterPro"/>
</dbReference>
<feature type="transmembrane region" description="Helical" evidence="6">
    <location>
        <begin position="155"/>
        <end position="174"/>
    </location>
</feature>
<feature type="transmembrane region" description="Helical" evidence="6">
    <location>
        <begin position="243"/>
        <end position="267"/>
    </location>
</feature>
<dbReference type="GO" id="GO:0005886">
    <property type="term" value="C:plasma membrane"/>
    <property type="evidence" value="ECO:0007669"/>
    <property type="project" value="UniProtKB-SubCell"/>
</dbReference>
<evidence type="ECO:0000256" key="6">
    <source>
        <dbReference type="SAM" id="Phobius"/>
    </source>
</evidence>
<dbReference type="Proteomes" id="UP000298631">
    <property type="component" value="Chromosome"/>
</dbReference>
<name>A0A4P8EHP9_9RHOB</name>
<accession>A0A4P8EHP9</accession>
<comment type="subcellular location">
    <subcellularLocation>
        <location evidence="1">Cell membrane</location>
        <topology evidence="1">Multi-pass membrane protein</topology>
    </subcellularLocation>
</comment>
<feature type="transmembrane region" description="Helical" evidence="6">
    <location>
        <begin position="6"/>
        <end position="31"/>
    </location>
</feature>
<keyword evidence="2" id="KW-1003">Cell membrane</keyword>
<keyword evidence="4 6" id="KW-1133">Transmembrane helix</keyword>
<feature type="transmembrane region" description="Helical" evidence="6">
    <location>
        <begin position="205"/>
        <end position="223"/>
    </location>
</feature>
<organism evidence="7 8">
    <name type="scientific">Pseudorhodobacter turbinis</name>
    <dbReference type="NCBI Taxonomy" id="2500533"/>
    <lineage>
        <taxon>Bacteria</taxon>
        <taxon>Pseudomonadati</taxon>
        <taxon>Pseudomonadota</taxon>
        <taxon>Alphaproteobacteria</taxon>
        <taxon>Rhodobacterales</taxon>
        <taxon>Paracoccaceae</taxon>
        <taxon>Pseudorhodobacter</taxon>
    </lineage>
</organism>
<gene>
    <name evidence="7" type="ORF">EOK75_00145</name>
</gene>
<reference evidence="7 8" key="1">
    <citation type="submission" date="2019-05" db="EMBL/GenBank/DDBJ databases">
        <title>Pseudorhodobacter turbinis sp. nov., isolated from the gut of the Korean turban shell.</title>
        <authorList>
            <person name="Jeong Y.-S."/>
            <person name="Kang W.-R."/>
            <person name="Bae J.-W."/>
        </authorList>
    </citation>
    <scope>NUCLEOTIDE SEQUENCE [LARGE SCALE GENOMIC DNA]</scope>
    <source>
        <strain evidence="7 8">S12M18</strain>
    </source>
</reference>
<dbReference type="Pfam" id="PF02653">
    <property type="entry name" value="BPD_transp_2"/>
    <property type="match status" value="1"/>
</dbReference>
<keyword evidence="3 6" id="KW-0812">Transmembrane</keyword>
<dbReference type="OrthoDB" id="9804361at2"/>
<keyword evidence="5 6" id="KW-0472">Membrane</keyword>